<feature type="compositionally biased region" description="Basic residues" evidence="1">
    <location>
        <begin position="459"/>
        <end position="468"/>
    </location>
</feature>
<dbReference type="EMBL" id="MCFC01000005">
    <property type="protein sequence ID" value="ORY33732.1"/>
    <property type="molecule type" value="Genomic_DNA"/>
</dbReference>
<protein>
    <recommendedName>
        <fullName evidence="2">TRIP4/RQT4 C2HC5-type zinc finger domain-containing protein</fullName>
    </recommendedName>
</protein>
<evidence type="ECO:0000259" key="2">
    <source>
        <dbReference type="Pfam" id="PF06221"/>
    </source>
</evidence>
<dbReference type="InParanoid" id="A0A1Y2BG03"/>
<sequence>MAIPPRRPAWVVSELSKILGFDEETVKEAILPELESNTHEARLRSYLQDFLGPSPASKAFIAKYVSFRFPSITSIPSSTPRPSSPLSLKPTSKSRARTQPATPQIQPRPADIDSALSAAFGPGGQIYQKNRDADDNSGWGSRSHSQNASGSRTPARQAGALSIHDKAKARVDIDGGGKEIAIGKGKGKDKEKIWDLPKSIATKRLERIQERLKEVQAGEGKLSNDDTSVECFCQARVHTLSPYTPQCPHCGLALCNIHSAHRPCPSCHRPILNPAQLARLILRIQDEISAQIAKEQSVREEVERQRLARLVAESGGGAFPTLSSGPSSTSSTSTSTSNARKVLSIGNNKRGKSTITTTTYRTSPSQAATPIEPLTPPIPDDIVPAPRMMPLEPARVEKEINKALAWREVEDRPWGDKKRSPSAESGGGSSVSSIFTSGIGAWEYVEEPVIGVLDEGHEGRRKTKKKGRGEHGRIVPGAAT</sequence>
<dbReference type="InterPro" id="IPR009349">
    <property type="entry name" value="TRIP4/RQT4_C2HC5_Znf"/>
</dbReference>
<organism evidence="3 4">
    <name type="scientific">Naematelia encephala</name>
    <dbReference type="NCBI Taxonomy" id="71784"/>
    <lineage>
        <taxon>Eukaryota</taxon>
        <taxon>Fungi</taxon>
        <taxon>Dikarya</taxon>
        <taxon>Basidiomycota</taxon>
        <taxon>Agaricomycotina</taxon>
        <taxon>Tremellomycetes</taxon>
        <taxon>Tremellales</taxon>
        <taxon>Naemateliaceae</taxon>
        <taxon>Naematelia</taxon>
    </lineage>
</organism>
<comment type="caution">
    <text evidence="3">The sequence shown here is derived from an EMBL/GenBank/DDBJ whole genome shotgun (WGS) entry which is preliminary data.</text>
</comment>
<dbReference type="GO" id="GO:0005634">
    <property type="term" value="C:nucleus"/>
    <property type="evidence" value="ECO:0007669"/>
    <property type="project" value="InterPro"/>
</dbReference>
<name>A0A1Y2BG03_9TREE</name>
<proteinExistence type="predicted"/>
<dbReference type="AlphaFoldDB" id="A0A1Y2BG03"/>
<reference evidence="3 4" key="1">
    <citation type="submission" date="2016-07" db="EMBL/GenBank/DDBJ databases">
        <title>Pervasive Adenine N6-methylation of Active Genes in Fungi.</title>
        <authorList>
            <consortium name="DOE Joint Genome Institute"/>
            <person name="Mondo S.J."/>
            <person name="Dannebaum R.O."/>
            <person name="Kuo R.C."/>
            <person name="Labutti K."/>
            <person name="Haridas S."/>
            <person name="Kuo A."/>
            <person name="Salamov A."/>
            <person name="Ahrendt S.R."/>
            <person name="Lipzen A."/>
            <person name="Sullivan W."/>
            <person name="Andreopoulos W.B."/>
            <person name="Clum A."/>
            <person name="Lindquist E."/>
            <person name="Daum C."/>
            <person name="Ramamoorthy G.K."/>
            <person name="Gryganskyi A."/>
            <person name="Culley D."/>
            <person name="Magnuson J.K."/>
            <person name="James T.Y."/>
            <person name="O'Malley M.A."/>
            <person name="Stajich J.E."/>
            <person name="Spatafora J.W."/>
            <person name="Visel A."/>
            <person name="Grigoriev I.V."/>
        </authorList>
    </citation>
    <scope>NUCLEOTIDE SEQUENCE [LARGE SCALE GENOMIC DNA]</scope>
    <source>
        <strain evidence="3 4">68-887.2</strain>
    </source>
</reference>
<feature type="region of interest" description="Disordered" evidence="1">
    <location>
        <begin position="74"/>
        <end position="166"/>
    </location>
</feature>
<dbReference type="Pfam" id="PF06221">
    <property type="entry name" value="zf-C2HC5"/>
    <property type="match status" value="1"/>
</dbReference>
<evidence type="ECO:0000313" key="3">
    <source>
        <dbReference type="EMBL" id="ORY33732.1"/>
    </source>
</evidence>
<keyword evidence="4" id="KW-1185">Reference proteome</keyword>
<feature type="compositionally biased region" description="Low complexity" evidence="1">
    <location>
        <begin position="74"/>
        <end position="93"/>
    </location>
</feature>
<evidence type="ECO:0000313" key="4">
    <source>
        <dbReference type="Proteomes" id="UP000193986"/>
    </source>
</evidence>
<feature type="compositionally biased region" description="Low complexity" evidence="1">
    <location>
        <begin position="321"/>
        <end position="337"/>
    </location>
</feature>
<feature type="region of interest" description="Disordered" evidence="1">
    <location>
        <begin position="450"/>
        <end position="480"/>
    </location>
</feature>
<accession>A0A1Y2BG03</accession>
<dbReference type="Proteomes" id="UP000193986">
    <property type="component" value="Unassembled WGS sequence"/>
</dbReference>
<feature type="region of interest" description="Disordered" evidence="1">
    <location>
        <begin position="411"/>
        <end position="432"/>
    </location>
</feature>
<evidence type="ECO:0000256" key="1">
    <source>
        <dbReference type="SAM" id="MobiDB-lite"/>
    </source>
</evidence>
<feature type="compositionally biased region" description="Polar residues" evidence="1">
    <location>
        <begin position="138"/>
        <end position="154"/>
    </location>
</feature>
<dbReference type="GO" id="GO:0008270">
    <property type="term" value="F:zinc ion binding"/>
    <property type="evidence" value="ECO:0007669"/>
    <property type="project" value="InterPro"/>
</dbReference>
<dbReference type="OrthoDB" id="338816at2759"/>
<feature type="region of interest" description="Disordered" evidence="1">
    <location>
        <begin position="315"/>
        <end position="378"/>
    </location>
</feature>
<feature type="compositionally biased region" description="Basic and acidic residues" evidence="1">
    <location>
        <begin position="411"/>
        <end position="421"/>
    </location>
</feature>
<dbReference type="GO" id="GO:0072344">
    <property type="term" value="P:rescue of stalled ribosome"/>
    <property type="evidence" value="ECO:0007669"/>
    <property type="project" value="InterPro"/>
</dbReference>
<gene>
    <name evidence="3" type="ORF">BCR39DRAFT_518914</name>
</gene>
<dbReference type="GO" id="GO:0180022">
    <property type="term" value="C:RQC-trigger complex"/>
    <property type="evidence" value="ECO:0007669"/>
    <property type="project" value="InterPro"/>
</dbReference>
<dbReference type="STRING" id="71784.A0A1Y2BG03"/>
<feature type="domain" description="TRIP4/RQT4 C2HC5-type zinc finger" evidence="2">
    <location>
        <begin position="230"/>
        <end position="281"/>
    </location>
</feature>